<evidence type="ECO:0000259" key="1">
    <source>
        <dbReference type="Pfam" id="PF21895"/>
    </source>
</evidence>
<dbReference type="EMBL" id="JAVRRA010011602">
    <property type="protein sequence ID" value="KAK5240044.1"/>
    <property type="molecule type" value="Genomic_DNA"/>
</dbReference>
<sequence length="126" mass="14316">PFVELFLPSADWEKLQRKLADHEEVSYFAGNAAGDFAASDEESVNPVTWGSFAGKEIITPTIIESVSFLAWRDEAFSTWSEWQRVYPPHSHTARLLGGIKRDYWLVNIIHHSFVEPGALWDLLLKG</sequence>
<comment type="caution">
    <text evidence="2">The sequence shown here is derived from an EMBL/GenBank/DDBJ whole genome shotgun (WGS) entry which is preliminary data.</text>
</comment>
<feature type="non-terminal residue" evidence="2">
    <location>
        <position position="1"/>
    </location>
</feature>
<dbReference type="PANTHER" id="PTHR45754">
    <property type="entry name" value="METHYLENETETRAHYDROFOLATE REDUCTASE"/>
    <property type="match status" value="1"/>
</dbReference>
<name>A0ABR0LSM5_9PEZI</name>
<reference evidence="2 3" key="1">
    <citation type="submission" date="2023-08" db="EMBL/GenBank/DDBJ databases">
        <title>Black Yeasts Isolated from many extreme environments.</title>
        <authorList>
            <person name="Coleine C."/>
            <person name="Stajich J.E."/>
            <person name="Selbmann L."/>
        </authorList>
    </citation>
    <scope>NUCLEOTIDE SEQUENCE [LARGE SCALE GENOMIC DNA]</scope>
    <source>
        <strain evidence="2 3">CCFEE 536</strain>
    </source>
</reference>
<evidence type="ECO:0000313" key="3">
    <source>
        <dbReference type="Proteomes" id="UP001357485"/>
    </source>
</evidence>
<dbReference type="GO" id="GO:0004489">
    <property type="term" value="F:methylenetetrahydrofolate reductase [NAD(P)H] activity"/>
    <property type="evidence" value="ECO:0007669"/>
    <property type="project" value="UniProtKB-EC"/>
</dbReference>
<gene>
    <name evidence="2" type="primary">MET12_2</name>
    <name evidence="2" type="ORF">LTR16_011186</name>
</gene>
<keyword evidence="3" id="KW-1185">Reference proteome</keyword>
<keyword evidence="2" id="KW-0560">Oxidoreductase</keyword>
<dbReference type="EC" id="1.5.1.20" evidence="2"/>
<organism evidence="2 3">
    <name type="scientific">Cryomyces antarcticus</name>
    <dbReference type="NCBI Taxonomy" id="329879"/>
    <lineage>
        <taxon>Eukaryota</taxon>
        <taxon>Fungi</taxon>
        <taxon>Dikarya</taxon>
        <taxon>Ascomycota</taxon>
        <taxon>Pezizomycotina</taxon>
        <taxon>Dothideomycetes</taxon>
        <taxon>Dothideomycetes incertae sedis</taxon>
        <taxon>Cryomyces</taxon>
    </lineage>
</organism>
<feature type="domain" description="MTHFR SAM-binding regulatory" evidence="1">
    <location>
        <begin position="2"/>
        <end position="123"/>
    </location>
</feature>
<protein>
    <submittedName>
        <fullName evidence="2">Methylenetetrahydrofolate reductase 1</fullName>
        <ecNumber evidence="2">1.5.1.20</ecNumber>
    </submittedName>
</protein>
<dbReference type="PANTHER" id="PTHR45754:SF1">
    <property type="entry name" value="METHYLENETETRAHYDROFOLATE REDUCTASE 1"/>
    <property type="match status" value="1"/>
</dbReference>
<dbReference type="InterPro" id="IPR053806">
    <property type="entry name" value="MTHFR_C"/>
</dbReference>
<proteinExistence type="predicted"/>
<dbReference type="Pfam" id="PF21895">
    <property type="entry name" value="MTHFR_C"/>
    <property type="match status" value="1"/>
</dbReference>
<dbReference type="Proteomes" id="UP001357485">
    <property type="component" value="Unassembled WGS sequence"/>
</dbReference>
<accession>A0ABR0LSM5</accession>
<evidence type="ECO:0000313" key="2">
    <source>
        <dbReference type="EMBL" id="KAK5240044.1"/>
    </source>
</evidence>